<dbReference type="Proteomes" id="UP000308167">
    <property type="component" value="Unassembled WGS sequence"/>
</dbReference>
<evidence type="ECO:0000313" key="2">
    <source>
        <dbReference type="Proteomes" id="UP000308167"/>
    </source>
</evidence>
<protein>
    <submittedName>
        <fullName evidence="1">Capsule polysaccharide modification protein</fullName>
    </submittedName>
</protein>
<reference evidence="1 2" key="1">
    <citation type="submission" date="2019-05" db="EMBL/GenBank/DDBJ databases">
        <authorList>
            <consortium name="Pathogen Informatics"/>
        </authorList>
    </citation>
    <scope>NUCLEOTIDE SEQUENCE [LARGE SCALE GENOMIC DNA]</scope>
    <source>
        <strain evidence="1 2">NM319</strain>
    </source>
</reference>
<evidence type="ECO:0000313" key="1">
    <source>
        <dbReference type="EMBL" id="VTU06965.1"/>
    </source>
</evidence>
<dbReference type="EMBL" id="CABFKI010000003">
    <property type="protein sequence ID" value="VTU06965.1"/>
    <property type="molecule type" value="Genomic_DNA"/>
</dbReference>
<keyword evidence="2" id="KW-1185">Reference proteome</keyword>
<dbReference type="InterPro" id="IPR007833">
    <property type="entry name" value="Capsule_polysaccharide_synth"/>
</dbReference>
<dbReference type="RefSeq" id="WP_135709552.1">
    <property type="nucleotide sequence ID" value="NZ_CABFKI010000003.1"/>
</dbReference>
<sequence length="677" mass="76802">MITRIFSKGILKIPFLTSFLSDMKLILTHSKNIQQVVGWGYRPSTKKARDFAARHQLPFIALEDGFLRSVGLGVKGYPPFSMVVDDLGIYYDTTKPSRLEKLILQSSPDLITEKVRLAHRLIVDFQLSKYNHAPDCRMSMDENAVLVVDQTVGDMAIQYGQADAHCFQQMLEAAIQENPQSTIFVKTHPDVLSGKKQGYLTALSQQLAANIVLLAEDINPLSLLRNVKKVYCVTSQMGFEALMLNKPVVTFGVPWFCGWGLTDDRHPIAKSLATFSRRKTCDLLTLFQAAYFQYSRYINPNSGEIGNIFDVIHYLHKQKKLNLQFAGNLYCVGMSFWKRSVLKPFFKLPSCRLHFVSHINRLKHVNWKENNRLLIWGNGKPLLLDFAKKNHISTLQVEDGFIRSVGLGSNLVAPLSIVVDDLGIYFNSQKISRLEYILQTKAFTEEELQQAKILQNLLVSQNIGKYNVGANELNLTVSHRKKILVVGQVEDDASIKTGSPEIQSNLALLKKVRLENPTDYIIYKPHPDVVSGNRIGHIEPSQTAQFADLVVTESNILSCIMAVDEVHTMTSLAGFEALLRNKIVHCYGLPFYANWGLTIDHIALPRRTRKLSLLELIAATLNDYPIYFNPVTKQLSDAKTIIHYLTTKQLESKKSIRQSWAKKQFNKLKHLFKVYFL</sequence>
<dbReference type="CDD" id="cd16439">
    <property type="entry name" value="beta_Kdo_transferase_KpsC_2"/>
    <property type="match status" value="1"/>
</dbReference>
<accession>A0ABY6TIL6</accession>
<dbReference type="GeneID" id="86155121"/>
<comment type="caution">
    <text evidence="1">The sequence shown here is derived from an EMBL/GenBank/DDBJ whole genome shotgun (WGS) entry which is preliminary data.</text>
</comment>
<dbReference type="CDD" id="cd16440">
    <property type="entry name" value="beta_Kdo_transferase_KpsC_1"/>
    <property type="match status" value="1"/>
</dbReference>
<dbReference type="Pfam" id="PF05159">
    <property type="entry name" value="Capsule_synth"/>
    <property type="match status" value="3"/>
</dbReference>
<gene>
    <name evidence="1" type="primary">lipA2</name>
    <name evidence="1" type="ORF">SAMEA1410922_00719</name>
</gene>
<proteinExistence type="predicted"/>
<name>A0ABY6TIL6_9PAST</name>
<organism evidence="1 2">
    <name type="scientific">Actinobacillus porcinus</name>
    <dbReference type="NCBI Taxonomy" id="51048"/>
    <lineage>
        <taxon>Bacteria</taxon>
        <taxon>Pseudomonadati</taxon>
        <taxon>Pseudomonadota</taxon>
        <taxon>Gammaproteobacteria</taxon>
        <taxon>Pasteurellales</taxon>
        <taxon>Pasteurellaceae</taxon>
        <taxon>Actinobacillus</taxon>
    </lineage>
</organism>